<dbReference type="PANTHER" id="PTHR43798">
    <property type="entry name" value="MONOACYLGLYCEROL LIPASE"/>
    <property type="match status" value="1"/>
</dbReference>
<dbReference type="RefSeq" id="XP_033660715.1">
    <property type="nucleotide sequence ID" value="XM_033818870.1"/>
</dbReference>
<gene>
    <name evidence="4" type="ORF">M409DRAFT_70728</name>
</gene>
<dbReference type="GO" id="GO:0016020">
    <property type="term" value="C:membrane"/>
    <property type="evidence" value="ECO:0007669"/>
    <property type="project" value="TreeGrafter"/>
</dbReference>
<dbReference type="GO" id="GO:0008233">
    <property type="term" value="F:peptidase activity"/>
    <property type="evidence" value="ECO:0007669"/>
    <property type="project" value="InterPro"/>
</dbReference>
<evidence type="ECO:0000313" key="4">
    <source>
        <dbReference type="EMBL" id="KAF2159826.1"/>
    </source>
</evidence>
<dbReference type="EMBL" id="ML993632">
    <property type="protein sequence ID" value="KAF2159826.1"/>
    <property type="molecule type" value="Genomic_DNA"/>
</dbReference>
<dbReference type="PANTHER" id="PTHR43798:SF33">
    <property type="entry name" value="HYDROLASE, PUTATIVE (AFU_ORTHOLOGUE AFUA_2G14860)-RELATED"/>
    <property type="match status" value="1"/>
</dbReference>
<dbReference type="InterPro" id="IPR005945">
    <property type="entry name" value="Pro_imino_pep"/>
</dbReference>
<dbReference type="PIRSF" id="PIRSF005539">
    <property type="entry name" value="Pept_S33_TRI_F1"/>
    <property type="match status" value="1"/>
</dbReference>
<dbReference type="SUPFAM" id="SSF53474">
    <property type="entry name" value="alpha/beta-Hydrolases"/>
    <property type="match status" value="1"/>
</dbReference>
<sequence length="296" mass="32498">MALSLTQEGTIPFKVPSIDSPCTTFYKVFGDISCGKPPIVILHGGPGGGHDYCLPFADLWPQYGIPVILYDQIGCGRSTHLQHKADDSSFWQEGLFVAELQNLLDFFKLQDDAGPGFHLLGQSWGGCLGSAFASTQPKALRRLVLAGAMASIELSIKSIRLLRQGLPEGAREALNDAEQRLDFSGKAYREGMKLFLQRHVCRTEPFPEDLVKTLNNLAEDKTVYGTMYGPSTIACIGTLVPWTYDTSHDLCTAPFFENIPKVRWITFSNGGHMCHLEAGGLRERVLKVVGDFLTAG</sequence>
<evidence type="ECO:0000256" key="1">
    <source>
        <dbReference type="ARBA" id="ARBA00010088"/>
    </source>
</evidence>
<dbReference type="PRINTS" id="PR00793">
    <property type="entry name" value="PROAMNOPTASE"/>
</dbReference>
<dbReference type="Gene3D" id="3.40.50.1820">
    <property type="entry name" value="alpha/beta hydrolase"/>
    <property type="match status" value="1"/>
</dbReference>
<name>A0A6A6C362_ZASCE</name>
<dbReference type="OrthoDB" id="190201at2759"/>
<keyword evidence="5" id="KW-1185">Reference proteome</keyword>
<feature type="domain" description="AB hydrolase-1" evidence="3">
    <location>
        <begin position="37"/>
        <end position="176"/>
    </location>
</feature>
<reference evidence="4" key="1">
    <citation type="journal article" date="2020" name="Stud. Mycol.">
        <title>101 Dothideomycetes genomes: a test case for predicting lifestyles and emergence of pathogens.</title>
        <authorList>
            <person name="Haridas S."/>
            <person name="Albert R."/>
            <person name="Binder M."/>
            <person name="Bloem J."/>
            <person name="Labutti K."/>
            <person name="Salamov A."/>
            <person name="Andreopoulos B."/>
            <person name="Baker S."/>
            <person name="Barry K."/>
            <person name="Bills G."/>
            <person name="Bluhm B."/>
            <person name="Cannon C."/>
            <person name="Castanera R."/>
            <person name="Culley D."/>
            <person name="Daum C."/>
            <person name="Ezra D."/>
            <person name="Gonzalez J."/>
            <person name="Henrissat B."/>
            <person name="Kuo A."/>
            <person name="Liang C."/>
            <person name="Lipzen A."/>
            <person name="Lutzoni F."/>
            <person name="Magnuson J."/>
            <person name="Mondo S."/>
            <person name="Nolan M."/>
            <person name="Ohm R."/>
            <person name="Pangilinan J."/>
            <person name="Park H.-J."/>
            <person name="Ramirez L."/>
            <person name="Alfaro M."/>
            <person name="Sun H."/>
            <person name="Tritt A."/>
            <person name="Yoshinaga Y."/>
            <person name="Zwiers L.-H."/>
            <person name="Turgeon B."/>
            <person name="Goodwin S."/>
            <person name="Spatafora J."/>
            <person name="Crous P."/>
            <person name="Grigoriev I."/>
        </authorList>
    </citation>
    <scope>NUCLEOTIDE SEQUENCE</scope>
    <source>
        <strain evidence="4">ATCC 36951</strain>
    </source>
</reference>
<dbReference type="InterPro" id="IPR029058">
    <property type="entry name" value="AB_hydrolase_fold"/>
</dbReference>
<dbReference type="Pfam" id="PF00561">
    <property type="entry name" value="Abhydrolase_1"/>
    <property type="match status" value="1"/>
</dbReference>
<organism evidence="4 5">
    <name type="scientific">Zasmidium cellare ATCC 36951</name>
    <dbReference type="NCBI Taxonomy" id="1080233"/>
    <lineage>
        <taxon>Eukaryota</taxon>
        <taxon>Fungi</taxon>
        <taxon>Dikarya</taxon>
        <taxon>Ascomycota</taxon>
        <taxon>Pezizomycotina</taxon>
        <taxon>Dothideomycetes</taxon>
        <taxon>Dothideomycetidae</taxon>
        <taxon>Mycosphaerellales</taxon>
        <taxon>Mycosphaerellaceae</taxon>
        <taxon>Zasmidium</taxon>
    </lineage>
</organism>
<evidence type="ECO:0000259" key="3">
    <source>
        <dbReference type="Pfam" id="PF00561"/>
    </source>
</evidence>
<dbReference type="Proteomes" id="UP000799537">
    <property type="component" value="Unassembled WGS sequence"/>
</dbReference>
<proteinExistence type="inferred from homology"/>
<dbReference type="GO" id="GO:0006508">
    <property type="term" value="P:proteolysis"/>
    <property type="evidence" value="ECO:0007669"/>
    <property type="project" value="InterPro"/>
</dbReference>
<dbReference type="GeneID" id="54572142"/>
<evidence type="ECO:0000313" key="5">
    <source>
        <dbReference type="Proteomes" id="UP000799537"/>
    </source>
</evidence>
<keyword evidence="2" id="KW-0378">Hydrolase</keyword>
<accession>A0A6A6C362</accession>
<comment type="similarity">
    <text evidence="1">Belongs to the peptidase S33 family.</text>
</comment>
<dbReference type="InterPro" id="IPR002410">
    <property type="entry name" value="Peptidase_S33"/>
</dbReference>
<dbReference type="InterPro" id="IPR050266">
    <property type="entry name" value="AB_hydrolase_sf"/>
</dbReference>
<protein>
    <recommendedName>
        <fullName evidence="3">AB hydrolase-1 domain-containing protein</fullName>
    </recommendedName>
</protein>
<dbReference type="InterPro" id="IPR000073">
    <property type="entry name" value="AB_hydrolase_1"/>
</dbReference>
<evidence type="ECO:0000256" key="2">
    <source>
        <dbReference type="ARBA" id="ARBA00022801"/>
    </source>
</evidence>
<dbReference type="AlphaFoldDB" id="A0A6A6C362"/>